<evidence type="ECO:0000313" key="1">
    <source>
        <dbReference type="EMBL" id="PYH43051.1"/>
    </source>
</evidence>
<dbReference type="EMBL" id="KZ821247">
    <property type="protein sequence ID" value="PYH43051.1"/>
    <property type="molecule type" value="Genomic_DNA"/>
</dbReference>
<dbReference type="GeneID" id="37071648"/>
<evidence type="ECO:0000313" key="2">
    <source>
        <dbReference type="Proteomes" id="UP000248349"/>
    </source>
</evidence>
<dbReference type="RefSeq" id="XP_025429033.1">
    <property type="nucleotide sequence ID" value="XM_025570420.1"/>
</dbReference>
<dbReference type="AlphaFoldDB" id="A0A318Z6W1"/>
<accession>A0A318Z6W1</accession>
<sequence length="248" mass="27814">MPAQATTIDGVCNRCNQARGSRYHLSSFTIIITFQPAQHSQPTPYTHLDHLNHFQSCCDRRISFGRGGKWSSHRSDLLYRTGRSPCLACSWVFCQACSGRAAMRRISLSIFSIWGPSVWRQKAVRGSSHNPRSKMRSPGPRTKNFTWLPWIMPPKLTGACAALYLWLGHCDSRTGQSTPLKELSVRISVKCWPPQPVRTVITPYTWLVLPPKAIVPRTIVCSSHGMNPRYGGKICVSLFIQSAASEGW</sequence>
<reference evidence="1 2" key="1">
    <citation type="submission" date="2016-12" db="EMBL/GenBank/DDBJ databases">
        <title>The genomes of Aspergillus section Nigri reveals drivers in fungal speciation.</title>
        <authorList>
            <consortium name="DOE Joint Genome Institute"/>
            <person name="Vesth T.C."/>
            <person name="Nybo J."/>
            <person name="Theobald S."/>
            <person name="Brandl J."/>
            <person name="Frisvad J.C."/>
            <person name="Nielsen K.F."/>
            <person name="Lyhne E.K."/>
            <person name="Kogle M.E."/>
            <person name="Kuo A."/>
            <person name="Riley R."/>
            <person name="Clum A."/>
            <person name="Nolan M."/>
            <person name="Lipzen A."/>
            <person name="Salamov A."/>
            <person name="Henrissat B."/>
            <person name="Wiebenga A."/>
            <person name="De Vries R.P."/>
            <person name="Grigoriev I.V."/>
            <person name="Mortensen U.H."/>
            <person name="Andersen M.R."/>
            <person name="Baker S.E."/>
        </authorList>
    </citation>
    <scope>NUCLEOTIDE SEQUENCE [LARGE SCALE GENOMIC DNA]</scope>
    <source>
        <strain evidence="1 2">JOP 1030-1</strain>
    </source>
</reference>
<name>A0A318Z6W1_9EURO</name>
<keyword evidence="2" id="KW-1185">Reference proteome</keyword>
<proteinExistence type="predicted"/>
<dbReference type="Proteomes" id="UP000248349">
    <property type="component" value="Unassembled WGS sequence"/>
</dbReference>
<organism evidence="1 2">
    <name type="scientific">Aspergillus saccharolyticus JOP 1030-1</name>
    <dbReference type="NCBI Taxonomy" id="1450539"/>
    <lineage>
        <taxon>Eukaryota</taxon>
        <taxon>Fungi</taxon>
        <taxon>Dikarya</taxon>
        <taxon>Ascomycota</taxon>
        <taxon>Pezizomycotina</taxon>
        <taxon>Eurotiomycetes</taxon>
        <taxon>Eurotiomycetidae</taxon>
        <taxon>Eurotiales</taxon>
        <taxon>Aspergillaceae</taxon>
        <taxon>Aspergillus</taxon>
        <taxon>Aspergillus subgen. Circumdati</taxon>
    </lineage>
</organism>
<protein>
    <submittedName>
        <fullName evidence="1">Uncharacterized protein</fullName>
    </submittedName>
</protein>
<gene>
    <name evidence="1" type="ORF">BP01DRAFT_123196</name>
</gene>